<accession>A0A511X8X3</accession>
<sequence length="191" mass="20651">MAIGDLDDMAARIRAVLPQGWFPSTEENSTPVLDGLLTGFAWPWAQLHALLAYTANQARLQSSTGNFIDAAAADYFGSDLVRITSETDAAYITRIQQTLIAPRNTRPALVSKLQGVAPDVTIFEPWRAPDSGCYGRDGYNATKRRYGSRTSPATVFVEAPAGTDSGALKATIVDTKAEGVDVFYRIMEATD</sequence>
<dbReference type="STRING" id="1120919.GCA_000429165_01996"/>
<proteinExistence type="predicted"/>
<name>A0A511X8X3_9PROT</name>
<evidence type="ECO:0000313" key="1">
    <source>
        <dbReference type="EMBL" id="GEN59389.1"/>
    </source>
</evidence>
<dbReference type="AlphaFoldDB" id="A0A511X8X3"/>
<reference evidence="1 2" key="1">
    <citation type="submission" date="2019-07" db="EMBL/GenBank/DDBJ databases">
        <title>Whole genome shotgun sequence of Acetobacter nitrogenifigens NBRC 105050.</title>
        <authorList>
            <person name="Hosoyama A."/>
            <person name="Uohara A."/>
            <person name="Ohji S."/>
            <person name="Ichikawa N."/>
        </authorList>
    </citation>
    <scope>NUCLEOTIDE SEQUENCE [LARGE SCALE GENOMIC DNA]</scope>
    <source>
        <strain evidence="1 2">NBRC 105050</strain>
    </source>
</reference>
<evidence type="ECO:0008006" key="3">
    <source>
        <dbReference type="Google" id="ProtNLM"/>
    </source>
</evidence>
<comment type="caution">
    <text evidence="1">The sequence shown here is derived from an EMBL/GenBank/DDBJ whole genome shotgun (WGS) entry which is preliminary data.</text>
</comment>
<dbReference type="OrthoDB" id="7272469at2"/>
<keyword evidence="2" id="KW-1185">Reference proteome</keyword>
<dbReference type="RefSeq" id="WP_051292191.1">
    <property type="nucleotide sequence ID" value="NZ_AUBI01000006.1"/>
</dbReference>
<gene>
    <name evidence="1" type="ORF">ANI02nite_12730</name>
</gene>
<dbReference type="Proteomes" id="UP000321635">
    <property type="component" value="Unassembled WGS sequence"/>
</dbReference>
<protein>
    <recommendedName>
        <fullName evidence="3">Phage tail protein</fullName>
    </recommendedName>
</protein>
<evidence type="ECO:0000313" key="2">
    <source>
        <dbReference type="Proteomes" id="UP000321635"/>
    </source>
</evidence>
<organism evidence="1 2">
    <name type="scientific">Acetobacter nitrogenifigens DSM 23921 = NBRC 105050</name>
    <dbReference type="NCBI Taxonomy" id="1120919"/>
    <lineage>
        <taxon>Bacteria</taxon>
        <taxon>Pseudomonadati</taxon>
        <taxon>Pseudomonadota</taxon>
        <taxon>Alphaproteobacteria</taxon>
        <taxon>Acetobacterales</taxon>
        <taxon>Acetobacteraceae</taxon>
        <taxon>Acetobacter</taxon>
    </lineage>
</organism>
<dbReference type="EMBL" id="BJYF01000006">
    <property type="protein sequence ID" value="GEN59389.1"/>
    <property type="molecule type" value="Genomic_DNA"/>
</dbReference>